<gene>
    <name evidence="2" type="ORF">HG542_16760</name>
</gene>
<evidence type="ECO:0000313" key="2">
    <source>
        <dbReference type="EMBL" id="NVK79308.1"/>
    </source>
</evidence>
<proteinExistence type="predicted"/>
<feature type="compositionally biased region" description="Basic and acidic residues" evidence="1">
    <location>
        <begin position="1"/>
        <end position="12"/>
    </location>
</feature>
<organism evidence="2 3">
    <name type="scientific">Streptomyces morookaense</name>
    <name type="common">Streptoverticillium morookaense</name>
    <dbReference type="NCBI Taxonomy" id="1970"/>
    <lineage>
        <taxon>Bacteria</taxon>
        <taxon>Bacillati</taxon>
        <taxon>Actinomycetota</taxon>
        <taxon>Actinomycetes</taxon>
        <taxon>Kitasatosporales</taxon>
        <taxon>Streptomycetaceae</taxon>
        <taxon>Streptomyces</taxon>
    </lineage>
</organism>
<dbReference type="Proteomes" id="UP000587462">
    <property type="component" value="Unassembled WGS sequence"/>
</dbReference>
<protein>
    <submittedName>
        <fullName evidence="2">Uncharacterized protein</fullName>
    </submittedName>
</protein>
<accession>A0A7Y7E7U4</accession>
<evidence type="ECO:0000256" key="1">
    <source>
        <dbReference type="SAM" id="MobiDB-lite"/>
    </source>
</evidence>
<feature type="region of interest" description="Disordered" evidence="1">
    <location>
        <begin position="1"/>
        <end position="29"/>
    </location>
</feature>
<dbReference type="EMBL" id="JABBXF010000035">
    <property type="protein sequence ID" value="NVK79308.1"/>
    <property type="molecule type" value="Genomic_DNA"/>
</dbReference>
<keyword evidence="3" id="KW-1185">Reference proteome</keyword>
<reference evidence="2 3" key="1">
    <citation type="submission" date="2020-04" db="EMBL/GenBank/DDBJ databases">
        <title>Draft Genome Sequence of Streptomyces morookaense DSM 40503, an 8-azaguanine-producing strain.</title>
        <authorList>
            <person name="Qi J."/>
            <person name="Gao J.-M."/>
        </authorList>
    </citation>
    <scope>NUCLEOTIDE SEQUENCE [LARGE SCALE GENOMIC DNA]</scope>
    <source>
        <strain evidence="2 3">DSM 40503</strain>
    </source>
</reference>
<name>A0A7Y7E7U4_STRMO</name>
<evidence type="ECO:0000313" key="3">
    <source>
        <dbReference type="Proteomes" id="UP000587462"/>
    </source>
</evidence>
<sequence length="74" mass="7989">MTLQDGTERPYLLDDPGSDPSPEDGPRAAYEPRVHLAYILARQGHDARWLARFADLPLPAAHRIAEAAASPAAA</sequence>
<dbReference type="AlphaFoldDB" id="A0A7Y7E7U4"/>
<comment type="caution">
    <text evidence="2">The sequence shown here is derived from an EMBL/GenBank/DDBJ whole genome shotgun (WGS) entry which is preliminary data.</text>
</comment>